<sequence length="157" mass="17264">MRECTLHFAPYGFRATWHHLVVSARIPRRLEDDPVSLERAIDELSAARDVLVAARLAYEQERRREKATGRRVPRSRNLSDGQAIAYCPDPERHPTAPLATVVRRVLAADPDGQCVACGTVGGRLGRACAVCGVQAGGPGTWRGDPGAASQWARIWRR</sequence>
<gene>
    <name evidence="1" type="ORF">Aco04nite_36930</name>
</gene>
<comment type="caution">
    <text evidence="1">The sequence shown here is derived from an EMBL/GenBank/DDBJ whole genome shotgun (WGS) entry which is preliminary data.</text>
</comment>
<dbReference type="EMBL" id="BOQP01000017">
    <property type="protein sequence ID" value="GIM73749.1"/>
    <property type="molecule type" value="Genomic_DNA"/>
</dbReference>
<dbReference type="Proteomes" id="UP000680865">
    <property type="component" value="Unassembled WGS sequence"/>
</dbReference>
<organism evidence="1 2">
    <name type="scientific">Winogradskya consettensis</name>
    <dbReference type="NCBI Taxonomy" id="113560"/>
    <lineage>
        <taxon>Bacteria</taxon>
        <taxon>Bacillati</taxon>
        <taxon>Actinomycetota</taxon>
        <taxon>Actinomycetes</taxon>
        <taxon>Micromonosporales</taxon>
        <taxon>Micromonosporaceae</taxon>
        <taxon>Winogradskya</taxon>
    </lineage>
</organism>
<accession>A0A919VPE5</accession>
<evidence type="ECO:0000313" key="2">
    <source>
        <dbReference type="Proteomes" id="UP000680865"/>
    </source>
</evidence>
<name>A0A919VPE5_9ACTN</name>
<dbReference type="AlphaFoldDB" id="A0A919VPE5"/>
<protein>
    <submittedName>
        <fullName evidence="1">Uncharacterized protein</fullName>
    </submittedName>
</protein>
<proteinExistence type="predicted"/>
<evidence type="ECO:0000313" key="1">
    <source>
        <dbReference type="EMBL" id="GIM73749.1"/>
    </source>
</evidence>
<keyword evidence="2" id="KW-1185">Reference proteome</keyword>
<reference evidence="1" key="1">
    <citation type="submission" date="2021-03" db="EMBL/GenBank/DDBJ databases">
        <title>Whole genome shotgun sequence of Actinoplanes consettensis NBRC 14913.</title>
        <authorList>
            <person name="Komaki H."/>
            <person name="Tamura T."/>
        </authorList>
    </citation>
    <scope>NUCLEOTIDE SEQUENCE</scope>
    <source>
        <strain evidence="1">NBRC 14913</strain>
    </source>
</reference>